<name>A0A367FW86_9FIRM</name>
<comment type="caution">
    <text evidence="1">The sequence shown here is derived from an EMBL/GenBank/DDBJ whole genome shotgun (WGS) entry which is preliminary data.</text>
</comment>
<dbReference type="GO" id="GO:0008237">
    <property type="term" value="F:metallopeptidase activity"/>
    <property type="evidence" value="ECO:0007669"/>
    <property type="project" value="InterPro"/>
</dbReference>
<dbReference type="InterPro" id="IPR024079">
    <property type="entry name" value="MetalloPept_cat_dom_sf"/>
</dbReference>
<evidence type="ECO:0000313" key="2">
    <source>
        <dbReference type="Proteomes" id="UP000252378"/>
    </source>
</evidence>
<organism evidence="1 2">
    <name type="scientific">Faecalibacterium prausnitzii</name>
    <dbReference type="NCBI Taxonomy" id="853"/>
    <lineage>
        <taxon>Bacteria</taxon>
        <taxon>Bacillati</taxon>
        <taxon>Bacillota</taxon>
        <taxon>Clostridia</taxon>
        <taxon>Eubacteriales</taxon>
        <taxon>Oscillospiraceae</taxon>
        <taxon>Faecalibacterium</taxon>
    </lineage>
</organism>
<reference evidence="1 2" key="1">
    <citation type="submission" date="2018-03" db="EMBL/GenBank/DDBJ databases">
        <title>Complete genome sequencing of Faecalibacterium prausnitzii strains isolated from the human gut.</title>
        <authorList>
            <person name="Fitzgerald B.C."/>
            <person name="Shkoporov A.N."/>
            <person name="Ross P.R."/>
            <person name="Hill C."/>
        </authorList>
    </citation>
    <scope>NUCLEOTIDE SEQUENCE [LARGE SCALE GENOMIC DNA]</scope>
    <source>
        <strain evidence="1 2">ATCC 27768</strain>
    </source>
</reference>
<protein>
    <submittedName>
        <fullName evidence="1">Uncharacterized protein</fullName>
    </submittedName>
</protein>
<dbReference type="Proteomes" id="UP000252378">
    <property type="component" value="Unassembled WGS sequence"/>
</dbReference>
<sequence length="345" mass="38986">MTNVNSSAVRHALNQTTAAREAIGYFIQRILQQFNKVNHSWNDQQSRRLYAIVLDSVTSLRASYGELRSLEESLKKTLDTVEKYEQIGRATRTTAAAAASVASAGTKTAASIRPSIKQDKPFSSPKYNAILDQRYGNAVPAARKVFDLFAEKLCILNGDYSGPEPSHYSPAEHGVYYNAAEDEKNVRGAGATYYHELGHMIDYVCMRYQNLMSENAAFHHALVSDGQRLIQCYNNSTPEQRKRAVRNLCEGAWHSCSDLANFATNGHVRGGWGHSEEYCARAWAMEHEAFAHFFEASMGDSIKLQRLTKLFPNSVRVFNQMLDAIIKNAEPYDREQRERAIWEER</sequence>
<gene>
    <name evidence="1" type="ORF">C7J97_13540</name>
</gene>
<evidence type="ECO:0000313" key="1">
    <source>
        <dbReference type="EMBL" id="RCH42697.1"/>
    </source>
</evidence>
<proteinExistence type="predicted"/>
<dbReference type="RefSeq" id="WP_113993277.1">
    <property type="nucleotide sequence ID" value="NZ_JAWHPP010000025.1"/>
</dbReference>
<dbReference type="AlphaFoldDB" id="A0A367FW86"/>
<dbReference type="Gene3D" id="3.40.390.10">
    <property type="entry name" value="Collagenase (Catalytic Domain)"/>
    <property type="match status" value="1"/>
</dbReference>
<accession>A0A367FW86</accession>
<dbReference type="EMBL" id="PXUP01000028">
    <property type="protein sequence ID" value="RCH42697.1"/>
    <property type="molecule type" value="Genomic_DNA"/>
</dbReference>